<dbReference type="GO" id="GO:0003700">
    <property type="term" value="F:DNA-binding transcription factor activity"/>
    <property type="evidence" value="ECO:0007669"/>
    <property type="project" value="InterPro"/>
</dbReference>
<evidence type="ECO:0000256" key="3">
    <source>
        <dbReference type="ARBA" id="ARBA00023125"/>
    </source>
</evidence>
<dbReference type="AlphaFoldDB" id="A0AAE3I1Y8"/>
<dbReference type="PROSITE" id="PS50931">
    <property type="entry name" value="HTH_LYSR"/>
    <property type="match status" value="1"/>
</dbReference>
<sequence length="294" mass="32074">MNWDNGRFFLAVARTCTLRGAAQRLGVDQATVGRRIAALEDELSAKLFLRTSTALVLTPAGEALIGPAEAMEQAAHTIERRVAGIDEQLAGTIRLATTDTMAATFVLPAIATLRQRHPGIDVVCMASKSIANLTKREADVAVRTLRPDSPDLIARRIGQMETGIYASRSYVAARGEPEEGTAFAGHDLVLYPRNEVPWMWEDLCGEPITRGRVVLQSNSALALFEAVAAGIGITELVCRRAQAYPQLVRVLPNRRSMQDVWLVTHADLHKTARVRALLDCIVEAFDAHKKTATP</sequence>
<evidence type="ECO:0000256" key="4">
    <source>
        <dbReference type="ARBA" id="ARBA00023163"/>
    </source>
</evidence>
<dbReference type="InterPro" id="IPR058163">
    <property type="entry name" value="LysR-type_TF_proteobact-type"/>
</dbReference>
<dbReference type="InterPro" id="IPR036390">
    <property type="entry name" value="WH_DNA-bd_sf"/>
</dbReference>
<evidence type="ECO:0000259" key="5">
    <source>
        <dbReference type="PROSITE" id="PS50931"/>
    </source>
</evidence>
<accession>A0AAE3I1Y8</accession>
<comment type="similarity">
    <text evidence="1">Belongs to the LysR transcriptional regulatory family.</text>
</comment>
<dbReference type="SUPFAM" id="SSF53850">
    <property type="entry name" value="Periplasmic binding protein-like II"/>
    <property type="match status" value="1"/>
</dbReference>
<dbReference type="InterPro" id="IPR036388">
    <property type="entry name" value="WH-like_DNA-bd_sf"/>
</dbReference>
<dbReference type="PANTHER" id="PTHR30537:SF3">
    <property type="entry name" value="TRANSCRIPTIONAL REGULATORY PROTEIN"/>
    <property type="match status" value="1"/>
</dbReference>
<dbReference type="Pfam" id="PF03466">
    <property type="entry name" value="LysR_substrate"/>
    <property type="match status" value="1"/>
</dbReference>
<proteinExistence type="inferred from homology"/>
<keyword evidence="3" id="KW-0238">DNA-binding</keyword>
<dbReference type="InterPro" id="IPR005119">
    <property type="entry name" value="LysR_subst-bd"/>
</dbReference>
<dbReference type="GO" id="GO:0043565">
    <property type="term" value="F:sequence-specific DNA binding"/>
    <property type="evidence" value="ECO:0007669"/>
    <property type="project" value="TreeGrafter"/>
</dbReference>
<keyword evidence="2" id="KW-0805">Transcription regulation</keyword>
<reference evidence="6" key="1">
    <citation type="journal article" date="2023" name="Front. Microbiol.">
        <title>Ralstonia chuxiongensis sp. nov., Ralstonia mojiangensis sp. nov., and Ralstonia soli sp. nov., isolated from tobacco fields, are three novel species in the family Burkholderiaceae.</title>
        <authorList>
            <person name="Lu C.H."/>
            <person name="Zhang Y.Y."/>
            <person name="Jiang N."/>
            <person name="Chen W."/>
            <person name="Shao X."/>
            <person name="Zhao Z.M."/>
            <person name="Lu W.L."/>
            <person name="Hu X."/>
            <person name="Xi Y.X."/>
            <person name="Zou S.Y."/>
            <person name="Wei Q.J."/>
            <person name="Lin Z.L."/>
            <person name="Gong L."/>
            <person name="Gai X.T."/>
            <person name="Zhang L.Q."/>
            <person name="Li J.Y."/>
            <person name="Jin Y."/>
            <person name="Xia Z.Y."/>
        </authorList>
    </citation>
    <scope>NUCLEOTIDE SEQUENCE</scope>
    <source>
        <strain evidence="6">22TCCZM01-4</strain>
    </source>
</reference>
<dbReference type="EMBL" id="JAOCQJ010000002">
    <property type="protein sequence ID" value="MCT7315865.1"/>
    <property type="molecule type" value="Genomic_DNA"/>
</dbReference>
<keyword evidence="4" id="KW-0804">Transcription</keyword>
<dbReference type="GO" id="GO:0006351">
    <property type="term" value="P:DNA-templated transcription"/>
    <property type="evidence" value="ECO:0007669"/>
    <property type="project" value="TreeGrafter"/>
</dbReference>
<evidence type="ECO:0000313" key="6">
    <source>
        <dbReference type="EMBL" id="MCT7315865.1"/>
    </source>
</evidence>
<feature type="domain" description="HTH lysR-type" evidence="5">
    <location>
        <begin position="1"/>
        <end position="58"/>
    </location>
</feature>
<organism evidence="6 7">
    <name type="scientific">Ralstonia mojiangensis</name>
    <dbReference type="NCBI Taxonomy" id="2953895"/>
    <lineage>
        <taxon>Bacteria</taxon>
        <taxon>Pseudomonadati</taxon>
        <taxon>Pseudomonadota</taxon>
        <taxon>Betaproteobacteria</taxon>
        <taxon>Burkholderiales</taxon>
        <taxon>Burkholderiaceae</taxon>
        <taxon>Ralstonia</taxon>
    </lineage>
</organism>
<dbReference type="Proteomes" id="UP001164374">
    <property type="component" value="Unassembled WGS sequence"/>
</dbReference>
<dbReference type="Gene3D" id="1.10.10.10">
    <property type="entry name" value="Winged helix-like DNA-binding domain superfamily/Winged helix DNA-binding domain"/>
    <property type="match status" value="1"/>
</dbReference>
<comment type="caution">
    <text evidence="6">The sequence shown here is derived from an EMBL/GenBank/DDBJ whole genome shotgun (WGS) entry which is preliminary data.</text>
</comment>
<dbReference type="RefSeq" id="WP_252691606.1">
    <property type="nucleotide sequence ID" value="NZ_JAMXHU010000001.1"/>
</dbReference>
<gene>
    <name evidence="6" type="ORF">N5I87_07590</name>
</gene>
<dbReference type="Pfam" id="PF00126">
    <property type="entry name" value="HTH_1"/>
    <property type="match status" value="1"/>
</dbReference>
<dbReference type="Gene3D" id="3.40.190.290">
    <property type="match status" value="1"/>
</dbReference>
<dbReference type="PANTHER" id="PTHR30537">
    <property type="entry name" value="HTH-TYPE TRANSCRIPTIONAL REGULATOR"/>
    <property type="match status" value="1"/>
</dbReference>
<dbReference type="SUPFAM" id="SSF46785">
    <property type="entry name" value="Winged helix' DNA-binding domain"/>
    <property type="match status" value="1"/>
</dbReference>
<reference evidence="6" key="2">
    <citation type="submission" date="2023-02" db="EMBL/GenBank/DDBJ databases">
        <authorList>
            <person name="Lu C.-H."/>
        </authorList>
    </citation>
    <scope>NUCLEOTIDE SEQUENCE</scope>
    <source>
        <strain evidence="6">22TCCZM01-4</strain>
    </source>
</reference>
<name>A0AAE3I1Y8_9RALS</name>
<dbReference type="InterPro" id="IPR000847">
    <property type="entry name" value="LysR_HTH_N"/>
</dbReference>
<evidence type="ECO:0000256" key="2">
    <source>
        <dbReference type="ARBA" id="ARBA00023015"/>
    </source>
</evidence>
<evidence type="ECO:0000256" key="1">
    <source>
        <dbReference type="ARBA" id="ARBA00009437"/>
    </source>
</evidence>
<evidence type="ECO:0000313" key="7">
    <source>
        <dbReference type="Proteomes" id="UP001164374"/>
    </source>
</evidence>
<protein>
    <submittedName>
        <fullName evidence="6">LysR family transcriptional regulator</fullName>
    </submittedName>
</protein>